<evidence type="ECO:0000313" key="3">
    <source>
        <dbReference type="Proteomes" id="UP001385951"/>
    </source>
</evidence>
<name>A0AAW0GQY0_9APHY</name>
<feature type="compositionally biased region" description="Low complexity" evidence="1">
    <location>
        <begin position="29"/>
        <end position="69"/>
    </location>
</feature>
<evidence type="ECO:0000313" key="2">
    <source>
        <dbReference type="EMBL" id="KAK7695640.1"/>
    </source>
</evidence>
<dbReference type="Proteomes" id="UP001385951">
    <property type="component" value="Unassembled WGS sequence"/>
</dbReference>
<dbReference type="EMBL" id="JASBNA010000001">
    <property type="protein sequence ID" value="KAK7695640.1"/>
    <property type="molecule type" value="Genomic_DNA"/>
</dbReference>
<proteinExistence type="predicted"/>
<sequence length="183" mass="19234">MISANSSWAPSSGSYFAESNAAWATSVGSPPSQIASSSSSPRPTSPTPIARSASPPSSSPVSRRNSHPPTHQSRKSESKLRSVLSVIDETSSRHNDELLEGTSRSVSESALASSYEVPGNPDENGWGTIKVKKFSGPTPILTSDNDLTPRSTSLRSQSPANPETPHAVRSLSPHSDDTIVLPS</sequence>
<accession>A0AAW0GQY0</accession>
<reference evidence="2 3" key="1">
    <citation type="submission" date="2022-09" db="EMBL/GenBank/DDBJ databases">
        <authorList>
            <person name="Palmer J.M."/>
        </authorList>
    </citation>
    <scope>NUCLEOTIDE SEQUENCE [LARGE SCALE GENOMIC DNA]</scope>
    <source>
        <strain evidence="2 3">DSM 7382</strain>
    </source>
</reference>
<organism evidence="2 3">
    <name type="scientific">Cerrena zonata</name>
    <dbReference type="NCBI Taxonomy" id="2478898"/>
    <lineage>
        <taxon>Eukaryota</taxon>
        <taxon>Fungi</taxon>
        <taxon>Dikarya</taxon>
        <taxon>Basidiomycota</taxon>
        <taxon>Agaricomycotina</taxon>
        <taxon>Agaricomycetes</taxon>
        <taxon>Polyporales</taxon>
        <taxon>Cerrenaceae</taxon>
        <taxon>Cerrena</taxon>
    </lineage>
</organism>
<feature type="compositionally biased region" description="Low complexity" evidence="1">
    <location>
        <begin position="103"/>
        <end position="117"/>
    </location>
</feature>
<dbReference type="AlphaFoldDB" id="A0AAW0GQY0"/>
<keyword evidence="3" id="KW-1185">Reference proteome</keyword>
<feature type="region of interest" description="Disordered" evidence="1">
    <location>
        <begin position="24"/>
        <end position="183"/>
    </location>
</feature>
<feature type="compositionally biased region" description="Polar residues" evidence="1">
    <location>
        <begin position="140"/>
        <end position="161"/>
    </location>
</feature>
<gene>
    <name evidence="2" type="ORF">QCA50_000276</name>
</gene>
<comment type="caution">
    <text evidence="2">The sequence shown here is derived from an EMBL/GenBank/DDBJ whole genome shotgun (WGS) entry which is preliminary data.</text>
</comment>
<evidence type="ECO:0000256" key="1">
    <source>
        <dbReference type="SAM" id="MobiDB-lite"/>
    </source>
</evidence>
<protein>
    <submittedName>
        <fullName evidence="2">Uncharacterized protein</fullName>
    </submittedName>
</protein>